<sequence>MIDSWAEPLEQEFGKDSRFAIYEVPMINAAWKVFSWMIDSGMRGGIPVEKHSNVVTFYGDYSDYQETLKMKDTNFAYVFLLDQKGFIRWKGKGYSSPETIKELIETAESLK</sequence>
<gene>
    <name evidence="1" type="ORF">MSVAZ_2724</name>
</gene>
<dbReference type="STRING" id="1434123.MSVAZ_2724"/>
<protein>
    <recommendedName>
        <fullName evidence="3">ATP10 protein</fullName>
    </recommendedName>
</protein>
<dbReference type="AlphaFoldDB" id="A0A0E3Q7X1"/>
<dbReference type="KEGG" id="mvc:MSVAZ_2724"/>
<evidence type="ECO:0008006" key="3">
    <source>
        <dbReference type="Google" id="ProtNLM"/>
    </source>
</evidence>
<organism evidence="1 2">
    <name type="scientific">Methanosarcina vacuolata Z-761</name>
    <dbReference type="NCBI Taxonomy" id="1434123"/>
    <lineage>
        <taxon>Archaea</taxon>
        <taxon>Methanobacteriati</taxon>
        <taxon>Methanobacteriota</taxon>
        <taxon>Stenosarchaea group</taxon>
        <taxon>Methanomicrobia</taxon>
        <taxon>Methanosarcinales</taxon>
        <taxon>Methanosarcinaceae</taxon>
        <taxon>Methanosarcina</taxon>
    </lineage>
</organism>
<accession>A0A0E3Q7X1</accession>
<evidence type="ECO:0000313" key="2">
    <source>
        <dbReference type="Proteomes" id="UP000033096"/>
    </source>
</evidence>
<dbReference type="PANTHER" id="PTHR28106">
    <property type="entry name" value="MITOCHONDRIAL ATPASE COMPLEX SUBUNIT ATP10"/>
    <property type="match status" value="1"/>
</dbReference>
<evidence type="ECO:0000313" key="1">
    <source>
        <dbReference type="EMBL" id="AKB44993.1"/>
    </source>
</evidence>
<dbReference type="Proteomes" id="UP000033096">
    <property type="component" value="Chromosome"/>
</dbReference>
<dbReference type="HOGENOM" id="CLU_159731_0_0_2"/>
<dbReference type="Pfam" id="PF05176">
    <property type="entry name" value="ATP-synt_10"/>
    <property type="match status" value="1"/>
</dbReference>
<dbReference type="EMBL" id="CP009520">
    <property type="protein sequence ID" value="AKB44993.1"/>
    <property type="molecule type" value="Genomic_DNA"/>
</dbReference>
<name>A0A0E3Q7X1_9EURY</name>
<reference evidence="1 2" key="1">
    <citation type="submission" date="2014-07" db="EMBL/GenBank/DDBJ databases">
        <title>Methanogenic archaea and the global carbon cycle.</title>
        <authorList>
            <person name="Henriksen J.R."/>
            <person name="Luke J."/>
            <person name="Reinhart S."/>
            <person name="Benedict M.N."/>
            <person name="Youngblut N.D."/>
            <person name="Metcalf M.E."/>
            <person name="Whitaker R.J."/>
            <person name="Metcalf W.W."/>
        </authorList>
    </citation>
    <scope>NUCLEOTIDE SEQUENCE [LARGE SCALE GENOMIC DNA]</scope>
    <source>
        <strain evidence="1 2">Z-761</strain>
    </source>
</reference>
<proteinExistence type="predicted"/>
<dbReference type="InterPro" id="IPR007849">
    <property type="entry name" value="ATP10"/>
</dbReference>
<dbReference type="PANTHER" id="PTHR28106:SF1">
    <property type="entry name" value="MITOCHONDRIAL ATPASE COMPLEX SUBUNIT ATP10"/>
    <property type="match status" value="1"/>
</dbReference>
<dbReference type="PATRIC" id="fig|1434123.4.peg.3344"/>
<keyword evidence="2" id="KW-1185">Reference proteome</keyword>